<name>A0ABV9A0P2_9NEIS</name>
<evidence type="ECO:0000313" key="3">
    <source>
        <dbReference type="Proteomes" id="UP001595999"/>
    </source>
</evidence>
<gene>
    <name evidence="2" type="ORF">ACFO0R_21680</name>
</gene>
<organism evidence="2 3">
    <name type="scientific">Chromobacterium aquaticum</name>
    <dbReference type="NCBI Taxonomy" id="467180"/>
    <lineage>
        <taxon>Bacteria</taxon>
        <taxon>Pseudomonadati</taxon>
        <taxon>Pseudomonadota</taxon>
        <taxon>Betaproteobacteria</taxon>
        <taxon>Neisseriales</taxon>
        <taxon>Chromobacteriaceae</taxon>
        <taxon>Chromobacterium</taxon>
    </lineage>
</organism>
<dbReference type="InterPro" id="IPR023485">
    <property type="entry name" value="Ptyr_pPase"/>
</dbReference>
<dbReference type="RefSeq" id="WP_048410300.1">
    <property type="nucleotide sequence ID" value="NZ_JAJOHW010000031.1"/>
</dbReference>
<dbReference type="SUPFAM" id="SSF52788">
    <property type="entry name" value="Phosphotyrosine protein phosphatases I"/>
    <property type="match status" value="1"/>
</dbReference>
<dbReference type="InterPro" id="IPR036196">
    <property type="entry name" value="Ptyr_pPase_sf"/>
</dbReference>
<dbReference type="SMART" id="SM00226">
    <property type="entry name" value="LMWPc"/>
    <property type="match status" value="1"/>
</dbReference>
<comment type="caution">
    <text evidence="2">The sequence shown here is derived from an EMBL/GenBank/DDBJ whole genome shotgun (WGS) entry which is preliminary data.</text>
</comment>
<dbReference type="Gene3D" id="3.40.50.2300">
    <property type="match status" value="1"/>
</dbReference>
<evidence type="ECO:0000313" key="2">
    <source>
        <dbReference type="EMBL" id="MFC4492230.1"/>
    </source>
</evidence>
<dbReference type="EMBL" id="JBHSEK010000023">
    <property type="protein sequence ID" value="MFC4492230.1"/>
    <property type="molecule type" value="Genomic_DNA"/>
</dbReference>
<sequence length="107" mass="12381">MNWLFICSRNQWRSPTAEALFRRHPHIQARSAGTSPNARKTVSAADLRWADAVFVMEGKHRQRLLAQFGRLLEHKPLHVLEIPDDYPYMDPELMELLEQSLAPHLPG</sequence>
<dbReference type="Proteomes" id="UP001595999">
    <property type="component" value="Unassembled WGS sequence"/>
</dbReference>
<accession>A0ABV9A0P2</accession>
<evidence type="ECO:0000259" key="1">
    <source>
        <dbReference type="SMART" id="SM00226"/>
    </source>
</evidence>
<feature type="domain" description="Phosphotyrosine protein phosphatase I" evidence="1">
    <location>
        <begin position="1"/>
        <end position="107"/>
    </location>
</feature>
<dbReference type="InterPro" id="IPR016919">
    <property type="entry name" value="UCP029416_PTP"/>
</dbReference>
<reference evidence="3" key="1">
    <citation type="journal article" date="2019" name="Int. J. Syst. Evol. Microbiol.">
        <title>The Global Catalogue of Microorganisms (GCM) 10K type strain sequencing project: providing services to taxonomists for standard genome sequencing and annotation.</title>
        <authorList>
            <consortium name="The Broad Institute Genomics Platform"/>
            <consortium name="The Broad Institute Genome Sequencing Center for Infectious Disease"/>
            <person name="Wu L."/>
            <person name="Ma J."/>
        </authorList>
    </citation>
    <scope>NUCLEOTIDE SEQUENCE [LARGE SCALE GENOMIC DNA]</scope>
    <source>
        <strain evidence="3">CGMCC 4.7608</strain>
    </source>
</reference>
<dbReference type="PIRSF" id="PIRSF029416">
    <property type="entry name" value="UCP029416_PTP"/>
    <property type="match status" value="1"/>
</dbReference>
<proteinExistence type="predicted"/>
<protein>
    <submittedName>
        <fullName evidence="2">Low molecular weight protein tyrosine phosphatase family protein</fullName>
    </submittedName>
</protein>
<keyword evidence="3" id="KW-1185">Reference proteome</keyword>